<reference evidence="1" key="1">
    <citation type="submission" date="2016-01" db="EMBL/GenBank/DDBJ databases">
        <authorList>
            <person name="Peeters C."/>
        </authorList>
    </citation>
    <scope>NUCLEOTIDE SEQUENCE [LARGE SCALE GENOMIC DNA]</scope>
    <source>
        <strain evidence="1">LMG 22940</strain>
    </source>
</reference>
<dbReference type="RefSeq" id="WP_087647699.1">
    <property type="nucleotide sequence ID" value="NZ_FCON02000086.1"/>
</dbReference>
<gene>
    <name evidence="1" type="ORF">AWB68_05697</name>
</gene>
<evidence type="ECO:0000313" key="2">
    <source>
        <dbReference type="Proteomes" id="UP000054770"/>
    </source>
</evidence>
<proteinExistence type="predicted"/>
<keyword evidence="2" id="KW-1185">Reference proteome</keyword>
<organism evidence="1 2">
    <name type="scientific">Caballeronia choica</name>
    <dbReference type="NCBI Taxonomy" id="326476"/>
    <lineage>
        <taxon>Bacteria</taxon>
        <taxon>Pseudomonadati</taxon>
        <taxon>Pseudomonadota</taxon>
        <taxon>Betaproteobacteria</taxon>
        <taxon>Burkholderiales</taxon>
        <taxon>Burkholderiaceae</taxon>
        <taxon>Caballeronia</taxon>
    </lineage>
</organism>
<sequence>MSARRKPYTSRRRALLPLSVRDLEAAGPALLGLSADELTKTLAGHTRAQKWVWLIDALQGEQAIGPECDPRDNSHVGRILADNICRDHANGLLTDSETLRLHDICKRATHPTLESLLEQDEARRAGVTDPERDIIIAHVRTLTQGRHSERSAFETTSGRVARGELEGVRALPVSPVTIKSWLHPEYRRRQKR</sequence>
<protein>
    <submittedName>
        <fullName evidence="1">Uncharacterized protein</fullName>
    </submittedName>
</protein>
<evidence type="ECO:0000313" key="1">
    <source>
        <dbReference type="EMBL" id="SAL79716.1"/>
    </source>
</evidence>
<dbReference type="EMBL" id="FCON02000086">
    <property type="protein sequence ID" value="SAL79716.1"/>
    <property type="molecule type" value="Genomic_DNA"/>
</dbReference>
<accession>A0A158KF09</accession>
<dbReference type="Proteomes" id="UP000054770">
    <property type="component" value="Unassembled WGS sequence"/>
</dbReference>
<comment type="caution">
    <text evidence="1">The sequence shown here is derived from an EMBL/GenBank/DDBJ whole genome shotgun (WGS) entry which is preliminary data.</text>
</comment>
<dbReference type="AlphaFoldDB" id="A0A158KF09"/>
<name>A0A158KF09_9BURK</name>